<organism evidence="2 3">
    <name type="scientific">Thalassiosira oceanica</name>
    <name type="common">Marine diatom</name>
    <dbReference type="NCBI Taxonomy" id="159749"/>
    <lineage>
        <taxon>Eukaryota</taxon>
        <taxon>Sar</taxon>
        <taxon>Stramenopiles</taxon>
        <taxon>Ochrophyta</taxon>
        <taxon>Bacillariophyta</taxon>
        <taxon>Coscinodiscophyceae</taxon>
        <taxon>Thalassiosirophycidae</taxon>
        <taxon>Thalassiosirales</taxon>
        <taxon>Thalassiosiraceae</taxon>
        <taxon>Thalassiosira</taxon>
    </lineage>
</organism>
<reference evidence="2 3" key="1">
    <citation type="journal article" date="2012" name="Genome Biol.">
        <title>Genome and low-iron response of an oceanic diatom adapted to chronic iron limitation.</title>
        <authorList>
            <person name="Lommer M."/>
            <person name="Specht M."/>
            <person name="Roy A.S."/>
            <person name="Kraemer L."/>
            <person name="Andreson R."/>
            <person name="Gutowska M.A."/>
            <person name="Wolf J."/>
            <person name="Bergner S.V."/>
            <person name="Schilhabel M.B."/>
            <person name="Klostermeier U.C."/>
            <person name="Beiko R.G."/>
            <person name="Rosenstiel P."/>
            <person name="Hippler M."/>
            <person name="Laroche J."/>
        </authorList>
    </citation>
    <scope>NUCLEOTIDE SEQUENCE [LARGE SCALE GENOMIC DNA]</scope>
    <source>
        <strain evidence="2 3">CCMP1005</strain>
    </source>
</reference>
<evidence type="ECO:0000313" key="3">
    <source>
        <dbReference type="Proteomes" id="UP000266841"/>
    </source>
</evidence>
<keyword evidence="3" id="KW-1185">Reference proteome</keyword>
<evidence type="ECO:0000256" key="1">
    <source>
        <dbReference type="SAM" id="MobiDB-lite"/>
    </source>
</evidence>
<accession>K0QZ37</accession>
<proteinExistence type="predicted"/>
<protein>
    <submittedName>
        <fullName evidence="2">Uncharacterized protein</fullName>
    </submittedName>
</protein>
<name>K0QZ37_THAOC</name>
<feature type="compositionally biased region" description="Low complexity" evidence="1">
    <location>
        <begin position="35"/>
        <end position="53"/>
    </location>
</feature>
<comment type="caution">
    <text evidence="2">The sequence shown here is derived from an EMBL/GenBank/DDBJ whole genome shotgun (WGS) entry which is preliminary data.</text>
</comment>
<gene>
    <name evidence="2" type="ORF">THAOC_36754</name>
</gene>
<feature type="non-terminal residue" evidence="2">
    <location>
        <position position="1"/>
    </location>
</feature>
<feature type="region of interest" description="Disordered" evidence="1">
    <location>
        <begin position="177"/>
        <end position="201"/>
    </location>
</feature>
<dbReference type="EMBL" id="AGNL01049356">
    <property type="protein sequence ID" value="EJK44688.1"/>
    <property type="molecule type" value="Genomic_DNA"/>
</dbReference>
<dbReference type="Proteomes" id="UP000266841">
    <property type="component" value="Unassembled WGS sequence"/>
</dbReference>
<sequence>EVYHASECYLSPDDQGILDVRDMLLDECIEGAGGESSAAAASSSSPTSSPRGRSAAESKGKRSPRSPRSVASFGAGGSRSSSRHFRGSSFFAGQQQAQHSRQGSAASASLFSPYESDGRLSSASAALVPSEPLPSSSASGRAVPSAYTRQASLPARGGRCTPEVTRWGQYAYADPAASRRTMEFEQQPSGWESGRPAFFSA</sequence>
<evidence type="ECO:0000313" key="2">
    <source>
        <dbReference type="EMBL" id="EJK44688.1"/>
    </source>
</evidence>
<feature type="compositionally biased region" description="Polar residues" evidence="1">
    <location>
        <begin position="94"/>
        <end position="110"/>
    </location>
</feature>
<feature type="region of interest" description="Disordered" evidence="1">
    <location>
        <begin position="34"/>
        <end position="161"/>
    </location>
</feature>
<dbReference type="AlphaFoldDB" id="K0QZ37"/>